<gene>
    <name evidence="2" type="ORF">AR438_11630</name>
</gene>
<evidence type="ECO:0000313" key="2">
    <source>
        <dbReference type="EMBL" id="KQK26281.1"/>
    </source>
</evidence>
<dbReference type="Gene3D" id="3.40.50.300">
    <property type="entry name" value="P-loop containing nucleotide triphosphate hydrolases"/>
    <property type="match status" value="1"/>
</dbReference>
<name>A0A0Q3LSR0_9FLAO</name>
<dbReference type="InterPro" id="IPR051396">
    <property type="entry name" value="Bact_Antivir_Def_Nuclease"/>
</dbReference>
<sequence length="299" mass="33582">MWSNSTGWFSCAFGPFRRFTGGEKEWMKVYYSDPRAAAHLSVFGEDVALTEALDWLIDLHIKNLESNSLKSDTAFILDALKSFLNEGGLLPHNSRLDSISSEGVFFIDGNGSKIDVTQMSDGYRSILSLTFELIRQLVRSYGSKKVFRNFNQNQYFIDMPGVVLIDEIDAHLHPTWQAKIGQWFTKVFPKIQFIVTTHSPLICRAAETGTIWRLRAPGTDQESAEVLGIDRERLLFGDLLDAYGTELFGNNVTQSESGQELSAELASLTLKSFKGIINSDENLRLSKLKSMMPSNDTTN</sequence>
<dbReference type="PANTHER" id="PTHR43581:SF2">
    <property type="entry name" value="EXCINUCLEASE ATPASE SUBUNIT"/>
    <property type="match status" value="1"/>
</dbReference>
<dbReference type="STRING" id="452084.AR438_11630"/>
<organism evidence="2 3">
    <name type="scientific">Chryseobacterium aquaticum</name>
    <dbReference type="NCBI Taxonomy" id="452084"/>
    <lineage>
        <taxon>Bacteria</taxon>
        <taxon>Pseudomonadati</taxon>
        <taxon>Bacteroidota</taxon>
        <taxon>Flavobacteriia</taxon>
        <taxon>Flavobacteriales</taxon>
        <taxon>Weeksellaceae</taxon>
        <taxon>Chryseobacterium group</taxon>
        <taxon>Chryseobacterium</taxon>
    </lineage>
</organism>
<dbReference type="AlphaFoldDB" id="A0A0Q3LSR0"/>
<comment type="caution">
    <text evidence="2">The sequence shown here is derived from an EMBL/GenBank/DDBJ whole genome shotgun (WGS) entry which is preliminary data.</text>
</comment>
<dbReference type="Pfam" id="PF13304">
    <property type="entry name" value="AAA_21"/>
    <property type="match status" value="1"/>
</dbReference>
<dbReference type="SUPFAM" id="SSF52540">
    <property type="entry name" value="P-loop containing nucleoside triphosphate hydrolases"/>
    <property type="match status" value="1"/>
</dbReference>
<dbReference type="PANTHER" id="PTHR43581">
    <property type="entry name" value="ATP/GTP PHOSPHATASE"/>
    <property type="match status" value="1"/>
</dbReference>
<accession>A0A0Q3LSR0</accession>
<dbReference type="EMBL" id="LLYZ01000005">
    <property type="protein sequence ID" value="KQK26281.1"/>
    <property type="molecule type" value="Genomic_DNA"/>
</dbReference>
<dbReference type="Proteomes" id="UP000051682">
    <property type="component" value="Unassembled WGS sequence"/>
</dbReference>
<proteinExistence type="predicted"/>
<protein>
    <recommendedName>
        <fullName evidence="1">ATPase AAA-type core domain-containing protein</fullName>
    </recommendedName>
</protein>
<feature type="domain" description="ATPase AAA-type core" evidence="1">
    <location>
        <begin position="50"/>
        <end position="203"/>
    </location>
</feature>
<evidence type="ECO:0000313" key="3">
    <source>
        <dbReference type="Proteomes" id="UP000051682"/>
    </source>
</evidence>
<keyword evidence="3" id="KW-1185">Reference proteome</keyword>
<reference evidence="2 3" key="1">
    <citation type="submission" date="2015-10" db="EMBL/GenBank/DDBJ databases">
        <title>Chryseobacterium aquaticum genome.</title>
        <authorList>
            <person name="Newman J.D."/>
            <person name="Ferguson M.B."/>
            <person name="Miller J.R."/>
        </authorList>
    </citation>
    <scope>NUCLEOTIDE SEQUENCE [LARGE SCALE GENOMIC DNA]</scope>
    <source>
        <strain evidence="2 3">KCTC 12483</strain>
    </source>
</reference>
<dbReference type="GO" id="GO:0005524">
    <property type="term" value="F:ATP binding"/>
    <property type="evidence" value="ECO:0007669"/>
    <property type="project" value="InterPro"/>
</dbReference>
<dbReference type="GO" id="GO:0016887">
    <property type="term" value="F:ATP hydrolysis activity"/>
    <property type="evidence" value="ECO:0007669"/>
    <property type="project" value="InterPro"/>
</dbReference>
<evidence type="ECO:0000259" key="1">
    <source>
        <dbReference type="Pfam" id="PF13304"/>
    </source>
</evidence>
<dbReference type="InterPro" id="IPR003959">
    <property type="entry name" value="ATPase_AAA_core"/>
</dbReference>
<dbReference type="InterPro" id="IPR027417">
    <property type="entry name" value="P-loop_NTPase"/>
</dbReference>